<reference evidence="5 6" key="1">
    <citation type="submission" date="2017-06" db="EMBL/GenBank/DDBJ databases">
        <authorList>
            <person name="Kim H.J."/>
            <person name="Triplett B.A."/>
        </authorList>
    </citation>
    <scope>NUCLEOTIDE SEQUENCE [LARGE SCALE GENOMIC DNA]</scope>
    <source>
        <strain evidence="5 6">DSM 29052</strain>
    </source>
</reference>
<keyword evidence="2" id="KW-0184">Conjugation</keyword>
<feature type="region of interest" description="Disordered" evidence="3">
    <location>
        <begin position="351"/>
        <end position="428"/>
    </location>
</feature>
<feature type="region of interest" description="Disordered" evidence="3">
    <location>
        <begin position="235"/>
        <end position="270"/>
    </location>
</feature>
<evidence type="ECO:0000313" key="5">
    <source>
        <dbReference type="EMBL" id="SNR35055.1"/>
    </source>
</evidence>
<dbReference type="Proteomes" id="UP000198417">
    <property type="component" value="Unassembled WGS sequence"/>
</dbReference>
<accession>A0A238VL17</accession>
<dbReference type="EMBL" id="FZNN01000002">
    <property type="protein sequence ID" value="SNR35055.1"/>
    <property type="molecule type" value="Genomic_DNA"/>
</dbReference>
<dbReference type="RefSeq" id="WP_089269281.1">
    <property type="nucleotide sequence ID" value="NZ_FZNN01000002.1"/>
</dbReference>
<evidence type="ECO:0000256" key="3">
    <source>
        <dbReference type="SAM" id="MobiDB-lite"/>
    </source>
</evidence>
<keyword evidence="6" id="KW-1185">Reference proteome</keyword>
<feature type="compositionally biased region" description="Basic and acidic residues" evidence="3">
    <location>
        <begin position="258"/>
        <end position="270"/>
    </location>
</feature>
<dbReference type="AlphaFoldDB" id="A0A238VL17"/>
<proteinExistence type="inferred from homology"/>
<sequence length="442" mass="49051">MIHAASHLTLSTYSRADGHSSVAAAAYRGRTSFVDLRTGRRHTYRSKTGLLSDEIIGWTGTAAELWNAAEAAETRSNARVARELRPALPADLPLGTQIRLVRGMALWLRDQYGVAVQANIHAPNFHDQDAGKIFWKNIGGKVDDRNLSRLWDPAATNLNFHAHLLFSTRRVDPQTGAFAGKTRELDDKTQGPAELLRIRSEWEKRTNAALEKVGSKSRIDMRSYNRMAEAGDAPGGLIAQKHLGPRRTARGRRLNRNLGKDHSVARQRREDVRDHNALAWETWMQLRALDRAQAREEDSAKIARAREDERKEAAAKARQKLQAARTREEAEAALASAHFIDAIHPESPMAAAAAAARDPETWARAMHQSGHQPDLAASMARDGLNPSLSSLPERPSLQTRSEEAPDEFSLELDLETYEPPVAPSASPPVLVVQHVRVLSRVR</sequence>
<organism evidence="5 6">
    <name type="scientific">Puniceibacterium sediminis</name>
    <dbReference type="NCBI Taxonomy" id="1608407"/>
    <lineage>
        <taxon>Bacteria</taxon>
        <taxon>Pseudomonadati</taxon>
        <taxon>Pseudomonadota</taxon>
        <taxon>Alphaproteobacteria</taxon>
        <taxon>Rhodobacterales</taxon>
        <taxon>Paracoccaceae</taxon>
        <taxon>Puniceibacterium</taxon>
    </lineage>
</organism>
<gene>
    <name evidence="5" type="ORF">SAMN06265370_102341</name>
</gene>
<feature type="compositionally biased region" description="Low complexity" evidence="3">
    <location>
        <begin position="384"/>
        <end position="397"/>
    </location>
</feature>
<dbReference type="InterPro" id="IPR005053">
    <property type="entry name" value="MobA_MobL"/>
</dbReference>
<feature type="domain" description="MobA/MobL protein" evidence="4">
    <location>
        <begin position="20"/>
        <end position="248"/>
    </location>
</feature>
<dbReference type="Gene3D" id="3.30.930.30">
    <property type="match status" value="1"/>
</dbReference>
<evidence type="ECO:0000256" key="2">
    <source>
        <dbReference type="ARBA" id="ARBA00022971"/>
    </source>
</evidence>
<dbReference type="OrthoDB" id="1826980at2"/>
<evidence type="ECO:0000313" key="6">
    <source>
        <dbReference type="Proteomes" id="UP000198417"/>
    </source>
</evidence>
<protein>
    <submittedName>
        <fullName evidence="5">Plasmid mobilization system relaxase</fullName>
    </submittedName>
</protein>
<evidence type="ECO:0000259" key="4">
    <source>
        <dbReference type="Pfam" id="PF03389"/>
    </source>
</evidence>
<name>A0A238VL17_9RHOB</name>
<comment type="similarity">
    <text evidence="1">Belongs to the MobA/MobL family.</text>
</comment>
<evidence type="ECO:0000256" key="1">
    <source>
        <dbReference type="ARBA" id="ARBA00010873"/>
    </source>
</evidence>
<feature type="compositionally biased region" description="Basic residues" evidence="3">
    <location>
        <begin position="243"/>
        <end position="255"/>
    </location>
</feature>
<feature type="compositionally biased region" description="Acidic residues" evidence="3">
    <location>
        <begin position="404"/>
        <end position="416"/>
    </location>
</feature>
<dbReference type="Pfam" id="PF03389">
    <property type="entry name" value="MobA_MobL"/>
    <property type="match status" value="1"/>
</dbReference>